<dbReference type="SMART" id="SM00065">
    <property type="entry name" value="GAF"/>
    <property type="match status" value="1"/>
</dbReference>
<protein>
    <recommendedName>
        <fullName evidence="2">GAF domain-containing protein</fullName>
    </recommendedName>
</protein>
<dbReference type="KEGG" id="blag:BLTE_21620"/>
<dbReference type="AlphaFoldDB" id="A0A348G1P4"/>
<name>A0A348G1P4_9HYPH</name>
<dbReference type="Proteomes" id="UP000266934">
    <property type="component" value="Chromosome"/>
</dbReference>
<dbReference type="EMBL" id="AP018907">
    <property type="protein sequence ID" value="BBF93477.1"/>
    <property type="molecule type" value="Genomic_DNA"/>
</dbReference>
<dbReference type="OrthoDB" id="9789782at2"/>
<feature type="region of interest" description="Disordered" evidence="1">
    <location>
        <begin position="167"/>
        <end position="191"/>
    </location>
</feature>
<dbReference type="Gene3D" id="3.30.450.40">
    <property type="match status" value="1"/>
</dbReference>
<dbReference type="SUPFAM" id="SSF55781">
    <property type="entry name" value="GAF domain-like"/>
    <property type="match status" value="1"/>
</dbReference>
<dbReference type="InterPro" id="IPR003018">
    <property type="entry name" value="GAF"/>
</dbReference>
<evidence type="ECO:0000259" key="2">
    <source>
        <dbReference type="SMART" id="SM00065"/>
    </source>
</evidence>
<reference evidence="3 4" key="1">
    <citation type="submission" date="2018-08" db="EMBL/GenBank/DDBJ databases">
        <title>Complete genome sequencing of Blastochloris tepida GI.</title>
        <authorList>
            <person name="Tsukatani Y."/>
            <person name="Mori H."/>
        </authorList>
    </citation>
    <scope>NUCLEOTIDE SEQUENCE [LARGE SCALE GENOMIC DNA]</scope>
    <source>
        <strain evidence="3 4">GI</strain>
    </source>
</reference>
<sequence>MGDALAARYQALVRTLPADAAGLHALGLALRQDFGCDRATLFLKARHGVYVAIYAEGLEDMTLAVKPGEGLAGKAVQRRAAIVSNEAPYDPDALSRLRDHYSGYETHSVMVAPIPRLLRAPEGAVQLINKLTGPFTDDDLARLSAVANGLRGLRRFCRAPAENLWDPHLHRESSDGRAPADQAVLADHREG</sequence>
<dbReference type="RefSeq" id="WP_126400314.1">
    <property type="nucleotide sequence ID" value="NZ_AP018907.1"/>
</dbReference>
<proteinExistence type="predicted"/>
<evidence type="ECO:0000313" key="3">
    <source>
        <dbReference type="EMBL" id="BBF93477.1"/>
    </source>
</evidence>
<gene>
    <name evidence="3" type="ORF">BLTE_21620</name>
</gene>
<dbReference type="InterPro" id="IPR029016">
    <property type="entry name" value="GAF-like_dom_sf"/>
</dbReference>
<evidence type="ECO:0000313" key="4">
    <source>
        <dbReference type="Proteomes" id="UP000266934"/>
    </source>
</evidence>
<accession>A0A348G1P4</accession>
<keyword evidence="4" id="KW-1185">Reference proteome</keyword>
<organism evidence="3 4">
    <name type="scientific">Blastochloris tepida</name>
    <dbReference type="NCBI Taxonomy" id="2233851"/>
    <lineage>
        <taxon>Bacteria</taxon>
        <taxon>Pseudomonadati</taxon>
        <taxon>Pseudomonadota</taxon>
        <taxon>Alphaproteobacteria</taxon>
        <taxon>Hyphomicrobiales</taxon>
        <taxon>Blastochloridaceae</taxon>
        <taxon>Blastochloris</taxon>
    </lineage>
</organism>
<dbReference type="Pfam" id="PF01590">
    <property type="entry name" value="GAF"/>
    <property type="match status" value="1"/>
</dbReference>
<evidence type="ECO:0000256" key="1">
    <source>
        <dbReference type="SAM" id="MobiDB-lite"/>
    </source>
</evidence>
<feature type="domain" description="GAF" evidence="2">
    <location>
        <begin position="4"/>
        <end position="164"/>
    </location>
</feature>